<proteinExistence type="predicted"/>
<dbReference type="Gene3D" id="3.40.50.1820">
    <property type="entry name" value="alpha/beta hydrolase"/>
    <property type="match status" value="1"/>
</dbReference>
<evidence type="ECO:0000256" key="1">
    <source>
        <dbReference type="SAM" id="Phobius"/>
    </source>
</evidence>
<dbReference type="InterPro" id="IPR002921">
    <property type="entry name" value="Fungal_lipase-type"/>
</dbReference>
<dbReference type="PANTHER" id="PTHR45856">
    <property type="entry name" value="ALPHA/BETA-HYDROLASES SUPERFAMILY PROTEIN"/>
    <property type="match status" value="1"/>
</dbReference>
<protein>
    <recommendedName>
        <fullName evidence="2">Fungal lipase-type domain-containing protein</fullName>
    </recommendedName>
</protein>
<reference evidence="3" key="1">
    <citation type="submission" date="2020-01" db="EMBL/GenBank/DDBJ databases">
        <title>Genome Sequencing of Three Apophysomyces-Like Fungal Strains Confirms a Novel Fungal Genus in the Mucoromycota with divergent Burkholderia-like Endosymbiotic Bacteria.</title>
        <authorList>
            <person name="Stajich J.E."/>
            <person name="Macias A.M."/>
            <person name="Carter-House D."/>
            <person name="Lovett B."/>
            <person name="Kasson L.R."/>
            <person name="Berry K."/>
            <person name="Grigoriev I."/>
            <person name="Chang Y."/>
            <person name="Spatafora J."/>
            <person name="Kasson M.T."/>
        </authorList>
    </citation>
    <scope>NUCLEOTIDE SEQUENCE</scope>
    <source>
        <strain evidence="3">NRRL A-21654</strain>
    </source>
</reference>
<comment type="caution">
    <text evidence="3">The sequence shown here is derived from an EMBL/GenBank/DDBJ whole genome shotgun (WGS) entry which is preliminary data.</text>
</comment>
<evidence type="ECO:0000259" key="2">
    <source>
        <dbReference type="Pfam" id="PF01764"/>
    </source>
</evidence>
<keyword evidence="4" id="KW-1185">Reference proteome</keyword>
<dbReference type="SUPFAM" id="SSF53474">
    <property type="entry name" value="alpha/beta-Hydrolases"/>
    <property type="match status" value="1"/>
</dbReference>
<dbReference type="OrthoDB" id="426718at2759"/>
<evidence type="ECO:0000313" key="3">
    <source>
        <dbReference type="EMBL" id="KAF7721244.1"/>
    </source>
</evidence>
<accession>A0A8H7BKM5</accession>
<gene>
    <name evidence="3" type="ORF">EC973_005007</name>
</gene>
<dbReference type="InterPro" id="IPR029058">
    <property type="entry name" value="AB_hydrolase_fold"/>
</dbReference>
<dbReference type="EMBL" id="JABAYA010000288">
    <property type="protein sequence ID" value="KAF7721244.1"/>
    <property type="molecule type" value="Genomic_DNA"/>
</dbReference>
<keyword evidence="1" id="KW-0472">Membrane</keyword>
<dbReference type="Proteomes" id="UP000605846">
    <property type="component" value="Unassembled WGS sequence"/>
</dbReference>
<keyword evidence="1" id="KW-0812">Transmembrane</keyword>
<organism evidence="3 4">
    <name type="scientific">Apophysomyces ossiformis</name>
    <dbReference type="NCBI Taxonomy" id="679940"/>
    <lineage>
        <taxon>Eukaryota</taxon>
        <taxon>Fungi</taxon>
        <taxon>Fungi incertae sedis</taxon>
        <taxon>Mucoromycota</taxon>
        <taxon>Mucoromycotina</taxon>
        <taxon>Mucoromycetes</taxon>
        <taxon>Mucorales</taxon>
        <taxon>Mucorineae</taxon>
        <taxon>Mucoraceae</taxon>
        <taxon>Apophysomyces</taxon>
    </lineage>
</organism>
<feature type="domain" description="Fungal lipase-type" evidence="2">
    <location>
        <begin position="302"/>
        <end position="464"/>
    </location>
</feature>
<dbReference type="CDD" id="cd00519">
    <property type="entry name" value="Lipase_3"/>
    <property type="match status" value="1"/>
</dbReference>
<dbReference type="PANTHER" id="PTHR45856:SF24">
    <property type="entry name" value="FUNGAL LIPASE-LIKE DOMAIN-CONTAINING PROTEIN"/>
    <property type="match status" value="1"/>
</dbReference>
<feature type="transmembrane region" description="Helical" evidence="1">
    <location>
        <begin position="108"/>
        <end position="137"/>
    </location>
</feature>
<dbReference type="GO" id="GO:0006629">
    <property type="term" value="P:lipid metabolic process"/>
    <property type="evidence" value="ECO:0007669"/>
    <property type="project" value="InterPro"/>
</dbReference>
<sequence length="595" mass="67413">MTNSPSSSENGKHHEKLDQMQPEVPISNAVGDGQVTPQLKSAYVVTTISKEGLPPVEVTVALPQTKKTLNKGYNETNQWNYINYGWNVCKNLFFMVYYNPSMIFTSPFSIVVLLATYYALFAAVVLVSGALKVYWWIRSIKGYEMSLYGIKKRIYILFNLGKRYVDIREDSLSHNEETREIVRTTIPSLANPAPKDDYTNPSFGPSVRQRIFDFSIAQTLLLLSTLIYQRDGVKVRSAVKLFCEKDKNSRKEGINKLKASVKRVKNIADTWDLDFYGVTELHSVAGPFCGVYLSKAYPVMIIAFKGTSVDNFEEIVVDAALQRVDARPYLFGATHQGFYESLFSNSGLSRNEVHDPYHNIIREINYHAWTLKNRLGTTGKVQLWITGHSLGAAMSTLLYARLLKCPQDLESCDLRDCYTFGSPAVGDSEFASTFSSYGLSPLGRSSTLWRVINNKDVVSKVPLAKTNRAIGQYISKTDLFNYFHVGHAIKLGHSEEEPIQEQPSVYRPTTDVRFECGAWEPPTVSSAQSDDMSFKDEQNFVLSVLERLYPSFYRLMPASFMDHSCEGYLRKLQRAQRYCISLLNEEQNAKIMPRS</sequence>
<keyword evidence="1" id="KW-1133">Transmembrane helix</keyword>
<name>A0A8H7BKM5_9FUNG</name>
<dbReference type="AlphaFoldDB" id="A0A8H7BKM5"/>
<dbReference type="InterPro" id="IPR051218">
    <property type="entry name" value="Sec_MonoDiacylglyc_Lipase"/>
</dbReference>
<evidence type="ECO:0000313" key="4">
    <source>
        <dbReference type="Proteomes" id="UP000605846"/>
    </source>
</evidence>
<dbReference type="Pfam" id="PF01764">
    <property type="entry name" value="Lipase_3"/>
    <property type="match status" value="1"/>
</dbReference>